<feature type="transmembrane region" description="Helical" evidence="1">
    <location>
        <begin position="315"/>
        <end position="339"/>
    </location>
</feature>
<dbReference type="InterPro" id="IPR052163">
    <property type="entry name" value="DGC-Regulatory_Protein"/>
</dbReference>
<sequence length="569" mass="64659">MGKAQDDRFQRRVRLQKLRCRALSFWSGVGLRPRLIGAFLLVSLIPLVILFFAQYQISKRNTLDQIESNLIQIAEGQQRRINLELQRLFEQLKLVNSRTQLRISLRAYHQTGEHHHLELLNRIIGDALASMEHFVGIWIRNPADDLVTGVHNEDPEALCSLIPPVQQSGAEQLQLHWLAEDTPCIWVSGPLYLEDQYLGSLHLLVTMADIVAVLEDFRCEHSGMGNVLLLPTENHNVKILGTQCPVHGEANQAFYRLLESPGLDGSLIAGGDNMPPVYQHDQIALVRQLSYGFGDVLVHVPPTSLNDVFWGQMRYLLVMTLFALALVTVMALALARMIARPLRELTKATSILHIGQSDVHIKERFWGEFAELTLSFNRAMRALSRRTRELNREVEARRRSQEKLVDLANTDTLTGLINRRYFMEKFREVLRLPFRDRQPAALLYIDLDNFKPINDSMGHEAGDLVLQVVAGRIRHLLREGDLAARMGGDEFVLLLMADGLHPLDPEMIAMRVEEQLSLPMTIKNQVIRVGCSIGTVRLSPGEEPHVALNRADQAMYRVKHSHRTNKTEN</sequence>
<name>A0A8J6ULM0_9BACT</name>
<keyword evidence="5" id="KW-1185">Reference proteome</keyword>
<evidence type="ECO:0000259" key="2">
    <source>
        <dbReference type="PROSITE" id="PS50885"/>
    </source>
</evidence>
<keyword evidence="1" id="KW-1133">Transmembrane helix</keyword>
<reference evidence="4" key="1">
    <citation type="submission" date="2020-09" db="EMBL/GenBank/DDBJ databases">
        <title>Pelobacter alkaliphilus sp. nov., a novel anaerobic arsenate-reducing bacterium from terrestrial mud volcano.</title>
        <authorList>
            <person name="Khomyakova M.A."/>
            <person name="Merkel A.Y."/>
            <person name="Slobodkin A.I."/>
        </authorList>
    </citation>
    <scope>NUCLEOTIDE SEQUENCE</scope>
    <source>
        <strain evidence="4">M08fum</strain>
    </source>
</reference>
<dbReference type="EMBL" id="JACWUN010000014">
    <property type="protein sequence ID" value="MBD1401387.1"/>
    <property type="molecule type" value="Genomic_DNA"/>
</dbReference>
<dbReference type="SMART" id="SM00267">
    <property type="entry name" value="GGDEF"/>
    <property type="match status" value="1"/>
</dbReference>
<dbReference type="SMART" id="SM00304">
    <property type="entry name" value="HAMP"/>
    <property type="match status" value="1"/>
</dbReference>
<proteinExistence type="predicted"/>
<dbReference type="InterPro" id="IPR000160">
    <property type="entry name" value="GGDEF_dom"/>
</dbReference>
<dbReference type="GO" id="GO:0007165">
    <property type="term" value="P:signal transduction"/>
    <property type="evidence" value="ECO:0007669"/>
    <property type="project" value="InterPro"/>
</dbReference>
<keyword evidence="1" id="KW-0812">Transmembrane</keyword>
<dbReference type="Gene3D" id="6.10.340.10">
    <property type="match status" value="1"/>
</dbReference>
<dbReference type="Proteomes" id="UP000632828">
    <property type="component" value="Unassembled WGS sequence"/>
</dbReference>
<dbReference type="InterPro" id="IPR043128">
    <property type="entry name" value="Rev_trsase/Diguanyl_cyclase"/>
</dbReference>
<organism evidence="4 5">
    <name type="scientific">Pelovirga terrestris</name>
    <dbReference type="NCBI Taxonomy" id="2771352"/>
    <lineage>
        <taxon>Bacteria</taxon>
        <taxon>Pseudomonadati</taxon>
        <taxon>Thermodesulfobacteriota</taxon>
        <taxon>Desulfuromonadia</taxon>
        <taxon>Geobacterales</taxon>
        <taxon>Geobacteraceae</taxon>
        <taxon>Pelovirga</taxon>
    </lineage>
</organism>
<evidence type="ECO:0000259" key="3">
    <source>
        <dbReference type="PROSITE" id="PS50887"/>
    </source>
</evidence>
<accession>A0A8J6ULM0</accession>
<dbReference type="NCBIfam" id="TIGR00254">
    <property type="entry name" value="GGDEF"/>
    <property type="match status" value="1"/>
</dbReference>
<dbReference type="RefSeq" id="WP_191156956.1">
    <property type="nucleotide sequence ID" value="NZ_JACWUN010000014.1"/>
</dbReference>
<dbReference type="AlphaFoldDB" id="A0A8J6ULM0"/>
<gene>
    <name evidence="4" type="ORF">ICT70_11955</name>
</gene>
<dbReference type="InterPro" id="IPR029787">
    <property type="entry name" value="Nucleotide_cyclase"/>
</dbReference>
<dbReference type="Gene3D" id="3.30.70.270">
    <property type="match status" value="1"/>
</dbReference>
<dbReference type="CDD" id="cd01949">
    <property type="entry name" value="GGDEF"/>
    <property type="match status" value="1"/>
</dbReference>
<dbReference type="PANTHER" id="PTHR46663">
    <property type="entry name" value="DIGUANYLATE CYCLASE DGCT-RELATED"/>
    <property type="match status" value="1"/>
</dbReference>
<protein>
    <submittedName>
        <fullName evidence="4">Diguanylate cyclase</fullName>
    </submittedName>
</protein>
<dbReference type="Pfam" id="PF00990">
    <property type="entry name" value="GGDEF"/>
    <property type="match status" value="1"/>
</dbReference>
<evidence type="ECO:0000313" key="5">
    <source>
        <dbReference type="Proteomes" id="UP000632828"/>
    </source>
</evidence>
<feature type="domain" description="GGDEF" evidence="3">
    <location>
        <begin position="438"/>
        <end position="569"/>
    </location>
</feature>
<keyword evidence="1" id="KW-0472">Membrane</keyword>
<evidence type="ECO:0000313" key="4">
    <source>
        <dbReference type="EMBL" id="MBD1401387.1"/>
    </source>
</evidence>
<dbReference type="InterPro" id="IPR003660">
    <property type="entry name" value="HAMP_dom"/>
</dbReference>
<feature type="transmembrane region" description="Helical" evidence="1">
    <location>
        <begin position="35"/>
        <end position="53"/>
    </location>
</feature>
<dbReference type="PANTHER" id="PTHR46663:SF2">
    <property type="entry name" value="GGDEF DOMAIN-CONTAINING PROTEIN"/>
    <property type="match status" value="1"/>
</dbReference>
<dbReference type="SUPFAM" id="SSF55073">
    <property type="entry name" value="Nucleotide cyclase"/>
    <property type="match status" value="1"/>
</dbReference>
<feature type="domain" description="HAMP" evidence="2">
    <location>
        <begin position="336"/>
        <end position="388"/>
    </location>
</feature>
<dbReference type="PROSITE" id="PS50887">
    <property type="entry name" value="GGDEF"/>
    <property type="match status" value="1"/>
</dbReference>
<dbReference type="PROSITE" id="PS50885">
    <property type="entry name" value="HAMP"/>
    <property type="match status" value="1"/>
</dbReference>
<evidence type="ECO:0000256" key="1">
    <source>
        <dbReference type="SAM" id="Phobius"/>
    </source>
</evidence>
<dbReference type="GO" id="GO:0016020">
    <property type="term" value="C:membrane"/>
    <property type="evidence" value="ECO:0007669"/>
    <property type="project" value="InterPro"/>
</dbReference>
<comment type="caution">
    <text evidence="4">The sequence shown here is derived from an EMBL/GenBank/DDBJ whole genome shotgun (WGS) entry which is preliminary data.</text>
</comment>